<keyword evidence="2" id="KW-0472">Membrane</keyword>
<feature type="transmembrane region" description="Helical" evidence="2">
    <location>
        <begin position="388"/>
        <end position="406"/>
    </location>
</feature>
<feature type="transmembrane region" description="Helical" evidence="2">
    <location>
        <begin position="250"/>
        <end position="271"/>
    </location>
</feature>
<evidence type="ECO:0000313" key="3">
    <source>
        <dbReference type="EMBL" id="GID62877.1"/>
    </source>
</evidence>
<reference evidence="3" key="1">
    <citation type="submission" date="2021-01" db="EMBL/GenBank/DDBJ databases">
        <title>Whole genome shotgun sequence of Actinoplanes cyaneus NBRC 14990.</title>
        <authorList>
            <person name="Komaki H."/>
            <person name="Tamura T."/>
        </authorList>
    </citation>
    <scope>NUCLEOTIDE SEQUENCE</scope>
    <source>
        <strain evidence="3">NBRC 14990</strain>
    </source>
</reference>
<evidence type="ECO:0000313" key="4">
    <source>
        <dbReference type="Proteomes" id="UP000619479"/>
    </source>
</evidence>
<feature type="transmembrane region" description="Helical" evidence="2">
    <location>
        <begin position="418"/>
        <end position="441"/>
    </location>
</feature>
<feature type="transmembrane region" description="Helical" evidence="2">
    <location>
        <begin position="224"/>
        <end position="244"/>
    </location>
</feature>
<proteinExistence type="predicted"/>
<comment type="caution">
    <text evidence="3">The sequence shown here is derived from an EMBL/GenBank/DDBJ whole genome shotgun (WGS) entry which is preliminary data.</text>
</comment>
<gene>
    <name evidence="3" type="ORF">Acy02nite_07580</name>
</gene>
<name>A0A919ICF4_9ACTN</name>
<dbReference type="AlphaFoldDB" id="A0A919ICF4"/>
<keyword evidence="2" id="KW-1133">Transmembrane helix</keyword>
<dbReference type="Proteomes" id="UP000619479">
    <property type="component" value="Unassembled WGS sequence"/>
</dbReference>
<evidence type="ECO:0000256" key="1">
    <source>
        <dbReference type="SAM" id="MobiDB-lite"/>
    </source>
</evidence>
<evidence type="ECO:0000256" key="2">
    <source>
        <dbReference type="SAM" id="Phobius"/>
    </source>
</evidence>
<protein>
    <submittedName>
        <fullName evidence="3">Uncharacterized protein</fullName>
    </submittedName>
</protein>
<dbReference type="RefSeq" id="WP_203738357.1">
    <property type="nucleotide sequence ID" value="NZ_BAAAUC010000030.1"/>
</dbReference>
<accession>A0A919ICF4</accession>
<feature type="region of interest" description="Disordered" evidence="1">
    <location>
        <begin position="1"/>
        <end position="21"/>
    </location>
</feature>
<dbReference type="EMBL" id="BOMH01000005">
    <property type="protein sequence ID" value="GID62877.1"/>
    <property type="molecule type" value="Genomic_DNA"/>
</dbReference>
<sequence>MSQAPVDAKVRTEGGSHGAVADTIHGGVHNNYYELPPPEASLEEKLESALRFLRSGQPTTARRLLDEVIAEDRDSGEICFHWLLAFFGGRTFWELSEEESERVMTELKRIVELPRSRWSAGIGVIQRLVLAGRSRPDEPFEGTGIEADLNSLPTDLSAAIRTHLERLIQGSLKDELWHRDVQEAQANQKAGNRRTRVWKFFEPDPRPPRICPVRGFVASPVVRASAGISTTVVIVASGTLGWLVAQRGDVSATVALVGLVVTVGIALRLGVEWRFRDEALRASERERRAVRFSYDALRPGGFADQVDRLYRSYVRRFAPSDDRERRAWLDATEIPLSRLRNDLVEAYREREVGADEIKWLVRFQVRDMRIRWTRGEELDPRPGVPARLRLAAGADAVLSLIALAWVTQSALRQDVLRATGAVLVLALAGAVAFMLGLRILADHKHVRVRRIDRERRLEQYNAEYRRWLQRLADRPTDTQMAQWLDCDRRLLLNRAIEEYRLKWSDIQAYASLEARGRSSRKARVKNGPWRYTRYRLLVFLLTSDGVRQLTTELDFEDAKFLRWERTNYRYDAVAAVQVSVRDDEASEFHLHLVNGADIEVAVTENGRPGVDEDPRVLADAVQDATGLRHALFVLEGIAAEGRRWWKGAAYRRGAGSRT</sequence>
<organism evidence="3 4">
    <name type="scientific">Actinoplanes cyaneus</name>
    <dbReference type="NCBI Taxonomy" id="52696"/>
    <lineage>
        <taxon>Bacteria</taxon>
        <taxon>Bacillati</taxon>
        <taxon>Actinomycetota</taxon>
        <taxon>Actinomycetes</taxon>
        <taxon>Micromonosporales</taxon>
        <taxon>Micromonosporaceae</taxon>
        <taxon>Actinoplanes</taxon>
    </lineage>
</organism>
<keyword evidence="4" id="KW-1185">Reference proteome</keyword>
<keyword evidence="2" id="KW-0812">Transmembrane</keyword>